<evidence type="ECO:0000313" key="2">
    <source>
        <dbReference type="EMBL" id="GLW91919.1"/>
    </source>
</evidence>
<dbReference type="EMBL" id="BSSD01000004">
    <property type="protein sequence ID" value="GLW91919.1"/>
    <property type="molecule type" value="Genomic_DNA"/>
</dbReference>
<dbReference type="Proteomes" id="UP001165042">
    <property type="component" value="Unassembled WGS sequence"/>
</dbReference>
<dbReference type="AlphaFoldDB" id="A0A9W6QNR7"/>
<feature type="compositionally biased region" description="Basic and acidic residues" evidence="1">
    <location>
        <begin position="54"/>
        <end position="66"/>
    </location>
</feature>
<organism evidence="2 3">
    <name type="scientific">Actinokineospora globicatena</name>
    <dbReference type="NCBI Taxonomy" id="103729"/>
    <lineage>
        <taxon>Bacteria</taxon>
        <taxon>Bacillati</taxon>
        <taxon>Actinomycetota</taxon>
        <taxon>Actinomycetes</taxon>
        <taxon>Pseudonocardiales</taxon>
        <taxon>Pseudonocardiaceae</taxon>
        <taxon>Actinokineospora</taxon>
    </lineage>
</organism>
<comment type="caution">
    <text evidence="2">The sequence shown here is derived from an EMBL/GenBank/DDBJ whole genome shotgun (WGS) entry which is preliminary data.</text>
</comment>
<name>A0A9W6QNR7_9PSEU</name>
<evidence type="ECO:0000313" key="3">
    <source>
        <dbReference type="Proteomes" id="UP001165042"/>
    </source>
</evidence>
<feature type="compositionally biased region" description="Acidic residues" evidence="1">
    <location>
        <begin position="42"/>
        <end position="53"/>
    </location>
</feature>
<keyword evidence="3" id="KW-1185">Reference proteome</keyword>
<sequence length="66" mass="7537">MATALWIVAALVAVAILAWRLRKANTTLETILRTERDRVDPVDDDTDESDDPAEEPHSVGRDRWHR</sequence>
<feature type="region of interest" description="Disordered" evidence="1">
    <location>
        <begin position="35"/>
        <end position="66"/>
    </location>
</feature>
<accession>A0A9W6QNR7</accession>
<dbReference type="RefSeq" id="WP_253832052.1">
    <property type="nucleotide sequence ID" value="NZ_BAAAVC010000001.1"/>
</dbReference>
<gene>
    <name evidence="2" type="ORF">Aglo03_27350</name>
</gene>
<protein>
    <submittedName>
        <fullName evidence="2">Uncharacterized protein</fullName>
    </submittedName>
</protein>
<proteinExistence type="predicted"/>
<reference evidence="2" key="1">
    <citation type="submission" date="2023-02" db="EMBL/GenBank/DDBJ databases">
        <title>Actinokineospora globicatena NBRC 15670.</title>
        <authorList>
            <person name="Ichikawa N."/>
            <person name="Sato H."/>
            <person name="Tonouchi N."/>
        </authorList>
    </citation>
    <scope>NUCLEOTIDE SEQUENCE</scope>
    <source>
        <strain evidence="2">NBRC 15670</strain>
    </source>
</reference>
<evidence type="ECO:0000256" key="1">
    <source>
        <dbReference type="SAM" id="MobiDB-lite"/>
    </source>
</evidence>